<feature type="compositionally biased region" description="Low complexity" evidence="1">
    <location>
        <begin position="8"/>
        <end position="39"/>
    </location>
</feature>
<dbReference type="AlphaFoldDB" id="A0A4R4X9Y9"/>
<protein>
    <submittedName>
        <fullName evidence="3">Nuclear transport factor 2 family protein</fullName>
    </submittedName>
</protein>
<accession>A0A4R4X9Y9</accession>
<gene>
    <name evidence="3" type="ORF">E1218_10335</name>
</gene>
<reference evidence="3 4" key="1">
    <citation type="submission" date="2019-02" db="EMBL/GenBank/DDBJ databases">
        <title>Draft genome sequences of novel Actinobacteria.</title>
        <authorList>
            <person name="Sahin N."/>
            <person name="Ay H."/>
            <person name="Saygin H."/>
        </authorList>
    </citation>
    <scope>NUCLEOTIDE SEQUENCE [LARGE SCALE GENOMIC DNA]</scope>
    <source>
        <strain evidence="3 4">16K104</strain>
    </source>
</reference>
<evidence type="ECO:0000313" key="3">
    <source>
        <dbReference type="EMBL" id="TDD27376.1"/>
    </source>
</evidence>
<keyword evidence="4" id="KW-1185">Reference proteome</keyword>
<dbReference type="RefSeq" id="WP_132318703.1">
    <property type="nucleotide sequence ID" value="NZ_SMKR01000034.1"/>
</dbReference>
<comment type="caution">
    <text evidence="3">The sequence shown here is derived from an EMBL/GenBank/DDBJ whole genome shotgun (WGS) entry which is preliminary data.</text>
</comment>
<name>A0A4R4X9Y9_9ACTN</name>
<dbReference type="OrthoDB" id="5902829at2"/>
<organism evidence="3 4">
    <name type="scientific">Kribbella turkmenica</name>
    <dbReference type="NCBI Taxonomy" id="2530375"/>
    <lineage>
        <taxon>Bacteria</taxon>
        <taxon>Bacillati</taxon>
        <taxon>Actinomycetota</taxon>
        <taxon>Actinomycetes</taxon>
        <taxon>Propionibacteriales</taxon>
        <taxon>Kribbellaceae</taxon>
        <taxon>Kribbella</taxon>
    </lineage>
</organism>
<feature type="non-terminal residue" evidence="3">
    <location>
        <position position="1"/>
    </location>
</feature>
<dbReference type="InterPro" id="IPR037401">
    <property type="entry name" value="SnoaL-like"/>
</dbReference>
<dbReference type="SUPFAM" id="SSF54427">
    <property type="entry name" value="NTF2-like"/>
    <property type="match status" value="1"/>
</dbReference>
<dbReference type="Pfam" id="PF12680">
    <property type="entry name" value="SnoaL_2"/>
    <property type="match status" value="1"/>
</dbReference>
<dbReference type="EMBL" id="SMKR01000034">
    <property type="protein sequence ID" value="TDD27376.1"/>
    <property type="molecule type" value="Genomic_DNA"/>
</dbReference>
<evidence type="ECO:0000313" key="4">
    <source>
        <dbReference type="Proteomes" id="UP000295172"/>
    </source>
</evidence>
<dbReference type="InterPro" id="IPR032710">
    <property type="entry name" value="NTF2-like_dom_sf"/>
</dbReference>
<dbReference type="Gene3D" id="3.10.450.50">
    <property type="match status" value="1"/>
</dbReference>
<evidence type="ECO:0000259" key="2">
    <source>
        <dbReference type="Pfam" id="PF12680"/>
    </source>
</evidence>
<feature type="domain" description="SnoaL-like" evidence="2">
    <location>
        <begin position="68"/>
        <end position="161"/>
    </location>
</feature>
<proteinExistence type="predicted"/>
<feature type="region of interest" description="Disordered" evidence="1">
    <location>
        <begin position="1"/>
        <end position="39"/>
    </location>
</feature>
<evidence type="ECO:0000256" key="1">
    <source>
        <dbReference type="SAM" id="MobiDB-lite"/>
    </source>
</evidence>
<sequence>TPTPAPTAPAGAAATTGAPSLTGTPGPADRASEAGPATASAATPLASVAAATVAAATADTPAARVVAREHAAYAAHDLEAFLAMYSPTARIELADGGELKGRRFLREYYRPRFDAGRCKTEVVQKLMLGEWVVEHVSAYDTGEPTPMIALYRVTDGLIAEVQFRV</sequence>
<dbReference type="Proteomes" id="UP000295172">
    <property type="component" value="Unassembled WGS sequence"/>
</dbReference>